<evidence type="ECO:0000259" key="3">
    <source>
        <dbReference type="PROSITE" id="PS51677"/>
    </source>
</evidence>
<dbReference type="GO" id="GO:0016787">
    <property type="term" value="F:hydrolase activity"/>
    <property type="evidence" value="ECO:0007669"/>
    <property type="project" value="UniProtKB-KW"/>
</dbReference>
<keyword evidence="4" id="KW-0378">Hydrolase</keyword>
<protein>
    <submittedName>
        <fullName evidence="4">Polysaccharide deacetylase family protein</fullName>
        <ecNumber evidence="4">3.-.-.-</ecNumber>
    </submittedName>
</protein>
<dbReference type="CDD" id="cd10918">
    <property type="entry name" value="CE4_NodB_like_5s_6s"/>
    <property type="match status" value="1"/>
</dbReference>
<proteinExistence type="predicted"/>
<dbReference type="PANTHER" id="PTHR34216:SF3">
    <property type="entry name" value="POLY-BETA-1,6-N-ACETYL-D-GLUCOSAMINE N-DEACETYLASE"/>
    <property type="match status" value="1"/>
</dbReference>
<keyword evidence="5" id="KW-1185">Reference proteome</keyword>
<organism evidence="4 5">
    <name type="scientific">Janibacter alittae</name>
    <dbReference type="NCBI Taxonomy" id="3115209"/>
    <lineage>
        <taxon>Bacteria</taxon>
        <taxon>Bacillati</taxon>
        <taxon>Actinomycetota</taxon>
        <taxon>Actinomycetes</taxon>
        <taxon>Micrococcales</taxon>
        <taxon>Intrasporangiaceae</taxon>
        <taxon>Janibacter</taxon>
    </lineage>
</organism>
<feature type="domain" description="NodB homology" evidence="3">
    <location>
        <begin position="71"/>
        <end position="261"/>
    </location>
</feature>
<comment type="subcellular location">
    <subcellularLocation>
        <location evidence="1">Secreted</location>
    </subcellularLocation>
</comment>
<sequence length="261" mass="28885">MIGALGGGRQPVIFMYHGFCESRLSNDPENLFVEVSALQAQMRFLLDRGWTPLTLDQWLDVRAGLRPRPPKSFLLTIDDAFVSVADLALPVLARLGVPCVLFVPVGLTGRTAEWLPDPPDVPILSRERLLALDGSLVDLGVHGWDHTPMSRSDTHGLSLQVERSREELASVTDRPPRAFAYPFGDHDEQARAAVAGAGFDVAFSVFDDVGTMAVSRVDVNATDTVRSFRVKTLPGYRRLWRMAQHVAFARRLLRVALTRGQ</sequence>
<dbReference type="RefSeq" id="WP_338748867.1">
    <property type="nucleotide sequence ID" value="NZ_CP144913.1"/>
</dbReference>
<name>A0ABZ2MGN7_9MICO</name>
<dbReference type="EC" id="3.-.-.-" evidence="4"/>
<evidence type="ECO:0000256" key="1">
    <source>
        <dbReference type="ARBA" id="ARBA00004613"/>
    </source>
</evidence>
<dbReference type="Proteomes" id="UP001382727">
    <property type="component" value="Chromosome"/>
</dbReference>
<gene>
    <name evidence="4" type="ORF">V1351_14325</name>
</gene>
<dbReference type="PANTHER" id="PTHR34216">
    <property type="match status" value="1"/>
</dbReference>
<dbReference type="InterPro" id="IPR051398">
    <property type="entry name" value="Polysacch_Deacetylase"/>
</dbReference>
<dbReference type="PROSITE" id="PS51677">
    <property type="entry name" value="NODB"/>
    <property type="match status" value="1"/>
</dbReference>
<dbReference type="InterPro" id="IPR002509">
    <property type="entry name" value="NODB_dom"/>
</dbReference>
<dbReference type="InterPro" id="IPR011330">
    <property type="entry name" value="Glyco_hydro/deAcase_b/a-brl"/>
</dbReference>
<keyword evidence="2" id="KW-0732">Signal</keyword>
<accession>A0ABZ2MGN7</accession>
<dbReference type="Gene3D" id="3.20.20.370">
    <property type="entry name" value="Glycoside hydrolase/deacetylase"/>
    <property type="match status" value="1"/>
</dbReference>
<reference evidence="4 5" key="1">
    <citation type="submission" date="2024-02" db="EMBL/GenBank/DDBJ databases">
        <title>Janibacter sp. nov., isolated from gut of marine sandworm.</title>
        <authorList>
            <person name="Kim B."/>
            <person name="Jun M.O."/>
            <person name="Shin N.-R."/>
        </authorList>
    </citation>
    <scope>NUCLEOTIDE SEQUENCE [LARGE SCALE GENOMIC DNA]</scope>
    <source>
        <strain evidence="4 5">A1S7</strain>
    </source>
</reference>
<evidence type="ECO:0000313" key="5">
    <source>
        <dbReference type="Proteomes" id="UP001382727"/>
    </source>
</evidence>
<evidence type="ECO:0000313" key="4">
    <source>
        <dbReference type="EMBL" id="WXB76100.1"/>
    </source>
</evidence>
<dbReference type="EMBL" id="CP144913">
    <property type="protein sequence ID" value="WXB76100.1"/>
    <property type="molecule type" value="Genomic_DNA"/>
</dbReference>
<dbReference type="SUPFAM" id="SSF88713">
    <property type="entry name" value="Glycoside hydrolase/deacetylase"/>
    <property type="match status" value="1"/>
</dbReference>
<dbReference type="Pfam" id="PF01522">
    <property type="entry name" value="Polysacc_deac_1"/>
    <property type="match status" value="1"/>
</dbReference>
<evidence type="ECO:0000256" key="2">
    <source>
        <dbReference type="ARBA" id="ARBA00022729"/>
    </source>
</evidence>